<dbReference type="RefSeq" id="WP_206846187.1">
    <property type="nucleotide sequence ID" value="NZ_CP065956.1"/>
</dbReference>
<dbReference type="Gene3D" id="1.10.287.310">
    <property type="match status" value="1"/>
</dbReference>
<dbReference type="InterPro" id="IPR050063">
    <property type="entry name" value="Ribosomal_protein_uL29"/>
</dbReference>
<keyword evidence="7" id="KW-1185">Reference proteome</keyword>
<proteinExistence type="inferred from homology"/>
<dbReference type="PANTHER" id="PTHR10916:SF0">
    <property type="entry name" value="LARGE RIBOSOMAL SUBUNIT PROTEIN UL29C"/>
    <property type="match status" value="1"/>
</dbReference>
<organism evidence="6 7">
    <name type="scientific">Candidatus Methylacidiphilum infernorum</name>
    <dbReference type="NCBI Taxonomy" id="511746"/>
    <lineage>
        <taxon>Bacteria</taxon>
        <taxon>Pseudomonadati</taxon>
        <taxon>Verrucomicrobiota</taxon>
        <taxon>Methylacidiphilae</taxon>
        <taxon>Methylacidiphilales</taxon>
        <taxon>Methylacidiphilaceae</taxon>
        <taxon>Methylacidiphilum (ex Ratnadevi et al. 2023)</taxon>
    </lineage>
</organism>
<evidence type="ECO:0000313" key="7">
    <source>
        <dbReference type="Proteomes" id="UP000663088"/>
    </source>
</evidence>
<dbReference type="Pfam" id="PF00831">
    <property type="entry name" value="Ribosomal_L29"/>
    <property type="match status" value="1"/>
</dbReference>
<evidence type="ECO:0000256" key="1">
    <source>
        <dbReference type="ARBA" id="ARBA00009254"/>
    </source>
</evidence>
<dbReference type="InterPro" id="IPR001854">
    <property type="entry name" value="Ribosomal_uL29"/>
</dbReference>
<evidence type="ECO:0000256" key="2">
    <source>
        <dbReference type="ARBA" id="ARBA00022980"/>
    </source>
</evidence>
<protein>
    <recommendedName>
        <fullName evidence="4 5">Large ribosomal subunit protein uL29</fullName>
    </recommendedName>
</protein>
<accession>A0ABX7PUD9</accession>
<evidence type="ECO:0000256" key="3">
    <source>
        <dbReference type="ARBA" id="ARBA00023274"/>
    </source>
</evidence>
<dbReference type="NCBIfam" id="TIGR00012">
    <property type="entry name" value="L29"/>
    <property type="match status" value="1"/>
</dbReference>
<dbReference type="PANTHER" id="PTHR10916">
    <property type="entry name" value="60S RIBOSOMAL PROTEIN L35/50S RIBOSOMAL PROTEIN L29"/>
    <property type="match status" value="1"/>
</dbReference>
<dbReference type="CDD" id="cd00427">
    <property type="entry name" value="Ribosomal_L29_HIP"/>
    <property type="match status" value="1"/>
</dbReference>
<evidence type="ECO:0000256" key="5">
    <source>
        <dbReference type="HAMAP-Rule" id="MF_00374"/>
    </source>
</evidence>
<name>A0ABX7PUD9_9BACT</name>
<keyword evidence="3 5" id="KW-0687">Ribonucleoprotein</keyword>
<evidence type="ECO:0000313" key="6">
    <source>
        <dbReference type="EMBL" id="QSR86517.1"/>
    </source>
</evidence>
<dbReference type="SUPFAM" id="SSF46561">
    <property type="entry name" value="Ribosomal protein L29 (L29p)"/>
    <property type="match status" value="1"/>
</dbReference>
<dbReference type="HAMAP" id="MF_00374">
    <property type="entry name" value="Ribosomal_uL29"/>
    <property type="match status" value="1"/>
</dbReference>
<gene>
    <name evidence="5" type="primary">rpmC</name>
    <name evidence="6" type="ORF">EM20IM_08480</name>
</gene>
<dbReference type="EMBL" id="CP065956">
    <property type="protein sequence ID" value="QSR86517.1"/>
    <property type="molecule type" value="Genomic_DNA"/>
</dbReference>
<comment type="similarity">
    <text evidence="1 5">Belongs to the universal ribosomal protein uL29 family.</text>
</comment>
<keyword evidence="2 5" id="KW-0689">Ribosomal protein</keyword>
<dbReference type="GO" id="GO:0005840">
    <property type="term" value="C:ribosome"/>
    <property type="evidence" value="ECO:0007669"/>
    <property type="project" value="UniProtKB-KW"/>
</dbReference>
<evidence type="ECO:0000256" key="4">
    <source>
        <dbReference type="ARBA" id="ARBA00035204"/>
    </source>
</evidence>
<reference evidence="6 7" key="1">
    <citation type="submission" date="2020-12" db="EMBL/GenBank/DDBJ databases">
        <authorList>
            <person name="Awala S.I."/>
            <person name="Gwak J.-H."/>
            <person name="Kim S.-J."/>
            <person name="Rhee S.-K."/>
        </authorList>
    </citation>
    <scope>NUCLEOTIDE SEQUENCE [LARGE SCALE GENOMIC DNA]</scope>
    <source>
        <strain evidence="6 7">IT5</strain>
    </source>
</reference>
<dbReference type="Proteomes" id="UP000663088">
    <property type="component" value="Chromosome"/>
</dbReference>
<sequence>MKRKDQLVELRALGLKELSAKEKECREELFRLRMQQSTAALEKPSRIKELKKMIARIQTLYREKAKGEDSR</sequence>
<dbReference type="InterPro" id="IPR036049">
    <property type="entry name" value="Ribosomal_uL29_sf"/>
</dbReference>